<dbReference type="VEuPathDB" id="FungiDB:JI435_019020"/>
<keyword evidence="1" id="KW-0479">Metal-binding</keyword>
<protein>
    <recommendedName>
        <fullName evidence="3">C2H2-type domain-containing protein</fullName>
    </recommendedName>
</protein>
<evidence type="ECO:0000313" key="5">
    <source>
        <dbReference type="Proteomes" id="UP000663193"/>
    </source>
</evidence>
<dbReference type="SUPFAM" id="SSF57667">
    <property type="entry name" value="beta-beta-alpha zinc fingers"/>
    <property type="match status" value="1"/>
</dbReference>
<dbReference type="InterPro" id="IPR036236">
    <property type="entry name" value="Znf_C2H2_sf"/>
</dbReference>
<dbReference type="Gene3D" id="3.30.160.60">
    <property type="entry name" value="Classic Zinc Finger"/>
    <property type="match status" value="1"/>
</dbReference>
<dbReference type="InterPro" id="IPR013087">
    <property type="entry name" value="Znf_C2H2_type"/>
</dbReference>
<feature type="domain" description="C2H2-type" evidence="3">
    <location>
        <begin position="267"/>
        <end position="305"/>
    </location>
</feature>
<reference evidence="5" key="1">
    <citation type="journal article" date="2021" name="BMC Genomics">
        <title>Chromosome-level genome assembly and manually-curated proteome of model necrotroph Parastagonospora nodorum Sn15 reveals a genome-wide trove of candidate effector homologs, and redundancy of virulence-related functions within an accessory chromosome.</title>
        <authorList>
            <person name="Bertazzoni S."/>
            <person name="Jones D.A.B."/>
            <person name="Phan H.T."/>
            <person name="Tan K.-C."/>
            <person name="Hane J.K."/>
        </authorList>
    </citation>
    <scope>NUCLEOTIDE SEQUENCE [LARGE SCALE GENOMIC DNA]</scope>
    <source>
        <strain evidence="5">SN15 / ATCC MYA-4574 / FGSC 10173)</strain>
    </source>
</reference>
<dbReference type="Proteomes" id="UP000663193">
    <property type="component" value="Chromosome 2"/>
</dbReference>
<dbReference type="EMBL" id="CP069024">
    <property type="protein sequence ID" value="QRC91684.1"/>
    <property type="molecule type" value="Genomic_DNA"/>
</dbReference>
<feature type="region of interest" description="Disordered" evidence="2">
    <location>
        <begin position="1"/>
        <end position="25"/>
    </location>
</feature>
<gene>
    <name evidence="4" type="ORF">JI435_019020</name>
</gene>
<accession>A0A7U2EV81</accession>
<keyword evidence="1" id="KW-0863">Zinc-finger</keyword>
<evidence type="ECO:0000256" key="2">
    <source>
        <dbReference type="SAM" id="MobiDB-lite"/>
    </source>
</evidence>
<dbReference type="GO" id="GO:0008270">
    <property type="term" value="F:zinc ion binding"/>
    <property type="evidence" value="ECO:0007669"/>
    <property type="project" value="UniProtKB-KW"/>
</dbReference>
<evidence type="ECO:0000313" key="4">
    <source>
        <dbReference type="EMBL" id="QRC91684.1"/>
    </source>
</evidence>
<feature type="compositionally biased region" description="Acidic residues" evidence="2">
    <location>
        <begin position="211"/>
        <end position="221"/>
    </location>
</feature>
<organism evidence="4 5">
    <name type="scientific">Phaeosphaeria nodorum (strain SN15 / ATCC MYA-4574 / FGSC 10173)</name>
    <name type="common">Glume blotch fungus</name>
    <name type="synonym">Parastagonospora nodorum</name>
    <dbReference type="NCBI Taxonomy" id="321614"/>
    <lineage>
        <taxon>Eukaryota</taxon>
        <taxon>Fungi</taxon>
        <taxon>Dikarya</taxon>
        <taxon>Ascomycota</taxon>
        <taxon>Pezizomycotina</taxon>
        <taxon>Dothideomycetes</taxon>
        <taxon>Pleosporomycetidae</taxon>
        <taxon>Pleosporales</taxon>
        <taxon>Pleosporineae</taxon>
        <taxon>Phaeosphaeriaceae</taxon>
        <taxon>Parastagonospora</taxon>
    </lineage>
</organism>
<dbReference type="Pfam" id="PF00096">
    <property type="entry name" value="zf-C2H2"/>
    <property type="match status" value="1"/>
</dbReference>
<feature type="region of interest" description="Disordered" evidence="2">
    <location>
        <begin position="185"/>
        <end position="242"/>
    </location>
</feature>
<dbReference type="PROSITE" id="PS00028">
    <property type="entry name" value="ZINC_FINGER_C2H2_1"/>
    <property type="match status" value="1"/>
</dbReference>
<keyword evidence="5" id="KW-1185">Reference proteome</keyword>
<feature type="compositionally biased region" description="Low complexity" evidence="2">
    <location>
        <begin position="232"/>
        <end position="242"/>
    </location>
</feature>
<sequence>MVLRGVPPFGSSSFHDQTMPVGPHPPASQLVDDNHQYSFYETCPASPPESYVQTQASTEIVFSPWLELPSTSPLSRTSSLTGSEYVPTPPSFIERPPIPTFPMMDHQLESSSDYLFRYTNYLRDQELAWRQYLLSDSVSQPPPPRTPFPAWNPASYEIASVHAMEYHNQPFTNKMVPSFIQSTPETRKAGCRNPCSMPSYTESGTTSSISDSDDSESEDDNSIYSKRERSRSNSGSSRGASHRVPVLKLGKWDMLSDPFSRPQPRHYVCGRIENDGPNERHCRKSFMRPEHLRRHIKTVHGEARDYFCKLPRCHRAFSRGDNLREHYWTHLERGGRAGKNDKMSFAELKAVLGPKEKKLLRRLKHRLSDHQAKLSGHQLKIRSKL</sequence>
<dbReference type="PROSITE" id="PS50157">
    <property type="entry name" value="ZINC_FINGER_C2H2_2"/>
    <property type="match status" value="2"/>
</dbReference>
<keyword evidence="1" id="KW-0862">Zinc</keyword>
<proteinExistence type="predicted"/>
<evidence type="ECO:0000256" key="1">
    <source>
        <dbReference type="PROSITE-ProRule" id="PRU00042"/>
    </source>
</evidence>
<evidence type="ECO:0000259" key="3">
    <source>
        <dbReference type="PROSITE" id="PS50157"/>
    </source>
</evidence>
<feature type="domain" description="C2H2-type" evidence="3">
    <location>
        <begin position="306"/>
        <end position="330"/>
    </location>
</feature>
<dbReference type="OrthoDB" id="10018191at2759"/>
<name>A0A7U2EV81_PHANO</name>
<feature type="compositionally biased region" description="Low complexity" evidence="2">
    <location>
        <begin position="201"/>
        <end position="210"/>
    </location>
</feature>
<dbReference type="AlphaFoldDB" id="A0A7U2EV81"/>